<sequence>MKKLLFSLALVGGMISMNAQTVLFEDDFESYDDFLIDGIGDWIMIDVDGLGTYSGGGGEFPNQFDPKAFMVFNMFMAGVTNSDGSDGEERNFNPVDFYDKYMASWASSGGANNDWMISPPITLGTGGNTLEFVHKSLSSSYGYEKFNVLIYAGEGIPDTGDFTVLDSNVTSNSWESWLTYTKDLDAYAGQTVRIAIQCVSNDAYMFMVDNFKITGEGTAAVSDLNGAKAAIYPNPVVDAFNVELSSKFNVNNVKVTVTDMTGKVVKTFGAASSYNVSDLAAGVYVVKITDGKNTDTKKIVKK</sequence>
<accession>A0ABV2LTZ2</accession>
<reference evidence="4 5" key="1">
    <citation type="submission" date="2024-06" db="EMBL/GenBank/DDBJ databases">
        <title>Genomic Encyclopedia of Type Strains, Phase IV (KMG-IV): sequencing the most valuable type-strain genomes for metagenomic binning, comparative biology and taxonomic classification.</title>
        <authorList>
            <person name="Goeker M."/>
        </authorList>
    </citation>
    <scope>NUCLEOTIDE SEQUENCE [LARGE SCALE GENOMIC DNA]</scope>
    <source>
        <strain evidence="4 5">DSM 29388</strain>
    </source>
</reference>
<keyword evidence="1 2" id="KW-0732">Signal</keyword>
<dbReference type="Gene3D" id="2.60.120.200">
    <property type="match status" value="1"/>
</dbReference>
<feature type="chain" id="PRO_5046436104" description="Secretion system C-terminal sorting domain-containing protein" evidence="2">
    <location>
        <begin position="20"/>
        <end position="302"/>
    </location>
</feature>
<feature type="signal peptide" evidence="2">
    <location>
        <begin position="1"/>
        <end position="19"/>
    </location>
</feature>
<dbReference type="EMBL" id="JBEPMO010000002">
    <property type="protein sequence ID" value="MET3730997.1"/>
    <property type="molecule type" value="Genomic_DNA"/>
</dbReference>
<evidence type="ECO:0000313" key="4">
    <source>
        <dbReference type="EMBL" id="MET3730997.1"/>
    </source>
</evidence>
<organism evidence="4 5">
    <name type="scientific">Moheibacter stercoris</name>
    <dbReference type="NCBI Taxonomy" id="1628251"/>
    <lineage>
        <taxon>Bacteria</taxon>
        <taxon>Pseudomonadati</taxon>
        <taxon>Bacteroidota</taxon>
        <taxon>Flavobacteriia</taxon>
        <taxon>Flavobacteriales</taxon>
        <taxon>Weeksellaceae</taxon>
        <taxon>Moheibacter</taxon>
    </lineage>
</organism>
<comment type="caution">
    <text evidence="4">The sequence shown here is derived from an EMBL/GenBank/DDBJ whole genome shotgun (WGS) entry which is preliminary data.</text>
</comment>
<dbReference type="RefSeq" id="WP_354506840.1">
    <property type="nucleotide sequence ID" value="NZ_JBEPMO010000002.1"/>
</dbReference>
<evidence type="ECO:0000259" key="3">
    <source>
        <dbReference type="Pfam" id="PF18962"/>
    </source>
</evidence>
<gene>
    <name evidence="4" type="ORF">ABID46_000556</name>
</gene>
<dbReference type="Pfam" id="PF18962">
    <property type="entry name" value="Por_Secre_tail"/>
    <property type="match status" value="1"/>
</dbReference>
<dbReference type="InterPro" id="IPR026444">
    <property type="entry name" value="Secre_tail"/>
</dbReference>
<evidence type="ECO:0000313" key="5">
    <source>
        <dbReference type="Proteomes" id="UP001549146"/>
    </source>
</evidence>
<keyword evidence="5" id="KW-1185">Reference proteome</keyword>
<evidence type="ECO:0000256" key="1">
    <source>
        <dbReference type="ARBA" id="ARBA00022729"/>
    </source>
</evidence>
<name>A0ABV2LTZ2_9FLAO</name>
<proteinExistence type="predicted"/>
<feature type="domain" description="Secretion system C-terminal sorting" evidence="3">
    <location>
        <begin position="231"/>
        <end position="300"/>
    </location>
</feature>
<protein>
    <recommendedName>
        <fullName evidence="3">Secretion system C-terminal sorting domain-containing protein</fullName>
    </recommendedName>
</protein>
<dbReference type="NCBIfam" id="NF038128">
    <property type="entry name" value="choice_anch_J"/>
    <property type="match status" value="1"/>
</dbReference>
<dbReference type="NCBIfam" id="TIGR04183">
    <property type="entry name" value="Por_Secre_tail"/>
    <property type="match status" value="1"/>
</dbReference>
<evidence type="ECO:0000256" key="2">
    <source>
        <dbReference type="SAM" id="SignalP"/>
    </source>
</evidence>
<dbReference type="Proteomes" id="UP001549146">
    <property type="component" value="Unassembled WGS sequence"/>
</dbReference>